<gene>
    <name evidence="4" type="ORF">OSB1V03_LOCUS14374</name>
</gene>
<keyword evidence="2" id="KW-0479">Metal-binding</keyword>
<dbReference type="Gene3D" id="3.40.50.1460">
    <property type="match status" value="1"/>
</dbReference>
<keyword evidence="5" id="KW-1185">Reference proteome</keyword>
<evidence type="ECO:0000256" key="1">
    <source>
        <dbReference type="ARBA" id="ARBA00009941"/>
    </source>
</evidence>
<dbReference type="Proteomes" id="UP000759131">
    <property type="component" value="Unassembled WGS sequence"/>
</dbReference>
<dbReference type="InterPro" id="IPR000971">
    <property type="entry name" value="Globin"/>
</dbReference>
<reference evidence="4" key="1">
    <citation type="submission" date="2020-11" db="EMBL/GenBank/DDBJ databases">
        <authorList>
            <person name="Tran Van P."/>
        </authorList>
    </citation>
    <scope>NUCLEOTIDE SEQUENCE</scope>
</reference>
<dbReference type="CDD" id="cd01040">
    <property type="entry name" value="Mb-like"/>
    <property type="match status" value="1"/>
</dbReference>
<evidence type="ECO:0000313" key="5">
    <source>
        <dbReference type="Proteomes" id="UP000759131"/>
    </source>
</evidence>
<organism evidence="4">
    <name type="scientific">Medioppia subpectinata</name>
    <dbReference type="NCBI Taxonomy" id="1979941"/>
    <lineage>
        <taxon>Eukaryota</taxon>
        <taxon>Metazoa</taxon>
        <taxon>Ecdysozoa</taxon>
        <taxon>Arthropoda</taxon>
        <taxon>Chelicerata</taxon>
        <taxon>Arachnida</taxon>
        <taxon>Acari</taxon>
        <taxon>Acariformes</taxon>
        <taxon>Sarcoptiformes</taxon>
        <taxon>Oribatida</taxon>
        <taxon>Brachypylina</taxon>
        <taxon>Oppioidea</taxon>
        <taxon>Oppiidae</taxon>
        <taxon>Medioppia</taxon>
    </lineage>
</organism>
<keyword evidence="2" id="KW-0349">Heme</keyword>
<dbReference type="GO" id="GO:0008233">
    <property type="term" value="F:peptidase activity"/>
    <property type="evidence" value="ECO:0007669"/>
    <property type="project" value="InterPro"/>
</dbReference>
<dbReference type="PROSITE" id="PS01033">
    <property type="entry name" value="GLOBIN"/>
    <property type="match status" value="1"/>
</dbReference>
<dbReference type="GO" id="GO:0006508">
    <property type="term" value="P:proteolysis"/>
    <property type="evidence" value="ECO:0007669"/>
    <property type="project" value="InterPro"/>
</dbReference>
<dbReference type="GO" id="GO:0019825">
    <property type="term" value="F:oxygen binding"/>
    <property type="evidence" value="ECO:0007669"/>
    <property type="project" value="InterPro"/>
</dbReference>
<dbReference type="GO" id="GO:0005344">
    <property type="term" value="F:oxygen carrier activity"/>
    <property type="evidence" value="ECO:0007669"/>
    <property type="project" value="UniProtKB-KW"/>
</dbReference>
<comment type="similarity">
    <text evidence="2">Belongs to the globin family.</text>
</comment>
<protein>
    <recommendedName>
        <fullName evidence="3">Globin domain-containing protein</fullName>
    </recommendedName>
</protein>
<keyword evidence="2" id="KW-0561">Oxygen transport</keyword>
<evidence type="ECO:0000313" key="4">
    <source>
        <dbReference type="EMBL" id="CAD7633978.1"/>
    </source>
</evidence>
<feature type="domain" description="Globin" evidence="3">
    <location>
        <begin position="99"/>
        <end position="242"/>
    </location>
</feature>
<dbReference type="GO" id="GO:0020037">
    <property type="term" value="F:heme binding"/>
    <property type="evidence" value="ECO:0007669"/>
    <property type="project" value="InterPro"/>
</dbReference>
<proteinExistence type="inferred from homology"/>
<dbReference type="AlphaFoldDB" id="A0A7R9Q6D3"/>
<dbReference type="OrthoDB" id="192611at2759"/>
<dbReference type="InterPro" id="IPR001096">
    <property type="entry name" value="Peptidase_C13"/>
</dbReference>
<dbReference type="InterPro" id="IPR012292">
    <property type="entry name" value="Globin/Proto"/>
</dbReference>
<accession>A0A7R9Q6D3</accession>
<dbReference type="Gene3D" id="1.10.490.10">
    <property type="entry name" value="Globins"/>
    <property type="match status" value="1"/>
</dbReference>
<dbReference type="Pfam" id="PF00042">
    <property type="entry name" value="Globin"/>
    <property type="match status" value="1"/>
</dbReference>
<keyword evidence="2" id="KW-0813">Transport</keyword>
<dbReference type="Pfam" id="PF01650">
    <property type="entry name" value="Peptidase_C13"/>
    <property type="match status" value="1"/>
</dbReference>
<keyword evidence="2" id="KW-0408">Iron</keyword>
<dbReference type="InterPro" id="IPR009050">
    <property type="entry name" value="Globin-like_sf"/>
</dbReference>
<dbReference type="EMBL" id="OC868316">
    <property type="protein sequence ID" value="CAD7633978.1"/>
    <property type="molecule type" value="Genomic_DNA"/>
</dbReference>
<evidence type="ECO:0000256" key="2">
    <source>
        <dbReference type="RuleBase" id="RU000356"/>
    </source>
</evidence>
<name>A0A7R9Q6D3_9ACAR</name>
<sequence>MTNTDLVATLTRMNKDKRFGKLVFYLEACESGSYFGYYWYKNWQSAEFAKETLQAQFEYIHKTTNQTGVMEPIQHEQHAQQWGPTPFAQSNIAELSKPACNPVNTRELPVRMLEKNIEESADLHEKIRLFDANPTYIEWFPKFVGELKGNAEVIRVGVEDLEFVSTLIDTAMGLSWDENRKMLRKQHSCHKRRKVTQVMFEQMMQALMGELNDKLGPDVMTRDTQATYDKFLKIYSTALYSA</sequence>
<dbReference type="InterPro" id="IPR044399">
    <property type="entry name" value="Mb-like_M"/>
</dbReference>
<comment type="similarity">
    <text evidence="1">Belongs to the peptidase C13 family.</text>
</comment>
<evidence type="ECO:0000259" key="3">
    <source>
        <dbReference type="PROSITE" id="PS01033"/>
    </source>
</evidence>
<dbReference type="SUPFAM" id="SSF46458">
    <property type="entry name" value="Globin-like"/>
    <property type="match status" value="1"/>
</dbReference>
<dbReference type="EMBL" id="CAJPIZ010013741">
    <property type="protein sequence ID" value="CAG2114408.1"/>
    <property type="molecule type" value="Genomic_DNA"/>
</dbReference>